<dbReference type="SUPFAM" id="SSF51905">
    <property type="entry name" value="FAD/NAD(P)-binding domain"/>
    <property type="match status" value="1"/>
</dbReference>
<evidence type="ECO:0000313" key="2">
    <source>
        <dbReference type="EMBL" id="KKL24043.1"/>
    </source>
</evidence>
<feature type="non-terminal residue" evidence="2">
    <location>
        <position position="1"/>
    </location>
</feature>
<dbReference type="SUPFAM" id="SSF53474">
    <property type="entry name" value="alpha/beta-Hydrolases"/>
    <property type="match status" value="1"/>
</dbReference>
<protein>
    <recommendedName>
        <fullName evidence="1">FAD dependent oxidoreductase domain-containing protein</fullName>
    </recommendedName>
</protein>
<feature type="domain" description="FAD dependent oxidoreductase" evidence="1">
    <location>
        <begin position="17"/>
        <end position="49"/>
    </location>
</feature>
<dbReference type="Gene3D" id="3.40.50.1820">
    <property type="entry name" value="alpha/beta hydrolase"/>
    <property type="match status" value="1"/>
</dbReference>
<name>A0A0F9EJH4_9ZZZZ</name>
<dbReference type="AlphaFoldDB" id="A0A0F9EJH4"/>
<evidence type="ECO:0000259" key="1">
    <source>
        <dbReference type="Pfam" id="PF01266"/>
    </source>
</evidence>
<dbReference type="InterPro" id="IPR006076">
    <property type="entry name" value="FAD-dep_OxRdtase"/>
</dbReference>
<accession>A0A0F9EJH4</accession>
<reference evidence="2" key="1">
    <citation type="journal article" date="2015" name="Nature">
        <title>Complex archaea that bridge the gap between prokaryotes and eukaryotes.</title>
        <authorList>
            <person name="Spang A."/>
            <person name="Saw J.H."/>
            <person name="Jorgensen S.L."/>
            <person name="Zaremba-Niedzwiedzka K."/>
            <person name="Martijn J."/>
            <person name="Lind A.E."/>
            <person name="van Eijk R."/>
            <person name="Schleper C."/>
            <person name="Guy L."/>
            <person name="Ettema T.J."/>
        </authorList>
    </citation>
    <scope>NUCLEOTIDE SEQUENCE</scope>
</reference>
<gene>
    <name evidence="2" type="ORF">LCGC14_2419310</name>
</gene>
<dbReference type="InterPro" id="IPR029058">
    <property type="entry name" value="AB_hydrolase_fold"/>
</dbReference>
<dbReference type="EMBL" id="LAZR01036742">
    <property type="protein sequence ID" value="KKL24043.1"/>
    <property type="molecule type" value="Genomic_DNA"/>
</dbReference>
<dbReference type="Pfam" id="PF01266">
    <property type="entry name" value="DAO"/>
    <property type="match status" value="1"/>
</dbReference>
<proteinExistence type="predicted"/>
<sequence>PPKEKHVMEIPKTASCVVIGGGAVGLSVAYHLARGGMREVVLLEKDLLGVDHSLAGSVDRLDADIAPFDFHAIAYLIHPRRSNANNRRMVIVHSGHRQGVALGEGVNDTIDRLLADGFTVLVMDMPLVGWNTDKTIELAEEGFTVTVTVTIGVRGTSGHNEMFEKLTAKLPAKLPAGTAFRFFLEPIVQGVNHFLHTNGDAVDVSMLGLSGGGWATHMAAAIDPRIKQSFPVAGAYPLYARAFAPGSLGDTEQYYTPLYREIDSDGDAIPDTAAGVASWLEIFALGGYGKGRRQIQILNFEDSCCFYTSVFETYDDFVSGVVDKLGHGDWDLHSDRTHKVHIISADVLNRVIMPALAVGQD</sequence>
<dbReference type="Gene3D" id="3.50.50.60">
    <property type="entry name" value="FAD/NAD(P)-binding domain"/>
    <property type="match status" value="1"/>
</dbReference>
<dbReference type="InterPro" id="IPR036188">
    <property type="entry name" value="FAD/NAD-bd_sf"/>
</dbReference>
<organism evidence="2">
    <name type="scientific">marine sediment metagenome</name>
    <dbReference type="NCBI Taxonomy" id="412755"/>
    <lineage>
        <taxon>unclassified sequences</taxon>
        <taxon>metagenomes</taxon>
        <taxon>ecological metagenomes</taxon>
    </lineage>
</organism>
<comment type="caution">
    <text evidence="2">The sequence shown here is derived from an EMBL/GenBank/DDBJ whole genome shotgun (WGS) entry which is preliminary data.</text>
</comment>